<evidence type="ECO:0000313" key="1">
    <source>
        <dbReference type="EMBL" id="CAI9758731.1"/>
    </source>
</evidence>
<dbReference type="AlphaFoldDB" id="A0AAD1YWE4"/>
<sequence>MLARTQVKAEAENYVTLLTPHMIVFQFEDGVARYLGTFSPAMSTMFSGSILVEVPVDSSASFGTREGSFCRVHARMTNAKEMRANITAIPPNRYGIGDFHVGSVCY</sequence>
<keyword evidence="2" id="KW-1185">Reference proteome</keyword>
<organism evidence="1 2">
    <name type="scientific">Fraxinus pennsylvanica</name>
    <dbReference type="NCBI Taxonomy" id="56036"/>
    <lineage>
        <taxon>Eukaryota</taxon>
        <taxon>Viridiplantae</taxon>
        <taxon>Streptophyta</taxon>
        <taxon>Embryophyta</taxon>
        <taxon>Tracheophyta</taxon>
        <taxon>Spermatophyta</taxon>
        <taxon>Magnoliopsida</taxon>
        <taxon>eudicotyledons</taxon>
        <taxon>Gunneridae</taxon>
        <taxon>Pentapetalae</taxon>
        <taxon>asterids</taxon>
        <taxon>lamiids</taxon>
        <taxon>Lamiales</taxon>
        <taxon>Oleaceae</taxon>
        <taxon>Oleeae</taxon>
        <taxon>Fraxinus</taxon>
    </lineage>
</organism>
<name>A0AAD1YWE4_9LAMI</name>
<reference evidence="1" key="1">
    <citation type="submission" date="2023-05" db="EMBL/GenBank/DDBJ databases">
        <authorList>
            <person name="Huff M."/>
        </authorList>
    </citation>
    <scope>NUCLEOTIDE SEQUENCE</scope>
</reference>
<dbReference type="EMBL" id="OU503038">
    <property type="protein sequence ID" value="CAI9758731.1"/>
    <property type="molecule type" value="Genomic_DNA"/>
</dbReference>
<dbReference type="Proteomes" id="UP000834106">
    <property type="component" value="Chromosome 3"/>
</dbReference>
<evidence type="ECO:0000313" key="2">
    <source>
        <dbReference type="Proteomes" id="UP000834106"/>
    </source>
</evidence>
<accession>A0AAD1YWE4</accession>
<protein>
    <submittedName>
        <fullName evidence="1">Uncharacterized protein</fullName>
    </submittedName>
</protein>
<proteinExistence type="predicted"/>
<gene>
    <name evidence="1" type="ORF">FPE_LOCUS6161</name>
</gene>